<dbReference type="AlphaFoldDB" id="A0A453LT11"/>
<organism evidence="4 5">
    <name type="scientific">Aegilops tauschii subsp. strangulata</name>
    <name type="common">Goatgrass</name>
    <dbReference type="NCBI Taxonomy" id="200361"/>
    <lineage>
        <taxon>Eukaryota</taxon>
        <taxon>Viridiplantae</taxon>
        <taxon>Streptophyta</taxon>
        <taxon>Embryophyta</taxon>
        <taxon>Tracheophyta</taxon>
        <taxon>Spermatophyta</taxon>
        <taxon>Magnoliopsida</taxon>
        <taxon>Liliopsida</taxon>
        <taxon>Poales</taxon>
        <taxon>Poaceae</taxon>
        <taxon>BOP clade</taxon>
        <taxon>Pooideae</taxon>
        <taxon>Triticodae</taxon>
        <taxon>Triticeae</taxon>
        <taxon>Triticinae</taxon>
        <taxon>Aegilops</taxon>
    </lineage>
</organism>
<dbReference type="InterPro" id="IPR057326">
    <property type="entry name" value="KR_dom"/>
</dbReference>
<evidence type="ECO:0000256" key="1">
    <source>
        <dbReference type="ARBA" id="ARBA00006484"/>
    </source>
</evidence>
<dbReference type="KEGG" id="ats:109755486"/>
<reference evidence="5" key="1">
    <citation type="journal article" date="2014" name="Science">
        <title>Ancient hybridizations among the ancestral genomes of bread wheat.</title>
        <authorList>
            <consortium name="International Wheat Genome Sequencing Consortium,"/>
            <person name="Marcussen T."/>
            <person name="Sandve S.R."/>
            <person name="Heier L."/>
            <person name="Spannagl M."/>
            <person name="Pfeifer M."/>
            <person name="Jakobsen K.S."/>
            <person name="Wulff B.B."/>
            <person name="Steuernagel B."/>
            <person name="Mayer K.F."/>
            <person name="Olsen O.A."/>
        </authorList>
    </citation>
    <scope>NUCLEOTIDE SEQUENCE [LARGE SCALE GENOMIC DNA]</scope>
    <source>
        <strain evidence="5">cv. AL8/78</strain>
    </source>
</reference>
<dbReference type="FunFam" id="3.40.50.720:FF:000084">
    <property type="entry name" value="Short-chain dehydrogenase reductase"/>
    <property type="match status" value="1"/>
</dbReference>
<keyword evidence="2" id="KW-0560">Oxidoreductase</keyword>
<dbReference type="PROSITE" id="PS00061">
    <property type="entry name" value="ADH_SHORT"/>
    <property type="match status" value="1"/>
</dbReference>
<dbReference type="PANTHER" id="PTHR48107">
    <property type="entry name" value="NADPH-DEPENDENT ALDEHYDE REDUCTASE-LIKE PROTEIN, CHLOROPLASTIC-RELATED"/>
    <property type="match status" value="1"/>
</dbReference>
<dbReference type="InterPro" id="IPR002347">
    <property type="entry name" value="SDR_fam"/>
</dbReference>
<reference evidence="4" key="3">
    <citation type="journal article" date="2017" name="Nature">
        <title>Genome sequence of the progenitor of the wheat D genome Aegilops tauschii.</title>
        <authorList>
            <person name="Luo M.C."/>
            <person name="Gu Y.Q."/>
            <person name="Puiu D."/>
            <person name="Wang H."/>
            <person name="Twardziok S.O."/>
            <person name="Deal K.R."/>
            <person name="Huo N."/>
            <person name="Zhu T."/>
            <person name="Wang L."/>
            <person name="Wang Y."/>
            <person name="McGuire P.E."/>
            <person name="Liu S."/>
            <person name="Long H."/>
            <person name="Ramasamy R.K."/>
            <person name="Rodriguez J.C."/>
            <person name="Van S.L."/>
            <person name="Yuan L."/>
            <person name="Wang Z."/>
            <person name="Xia Z."/>
            <person name="Xiao L."/>
            <person name="Anderson O.D."/>
            <person name="Ouyang S."/>
            <person name="Liang Y."/>
            <person name="Zimin A.V."/>
            <person name="Pertea G."/>
            <person name="Qi P."/>
            <person name="Bennetzen J.L."/>
            <person name="Dai X."/>
            <person name="Dawson M.W."/>
            <person name="Muller H.G."/>
            <person name="Kugler K."/>
            <person name="Rivarola-Duarte L."/>
            <person name="Spannagl M."/>
            <person name="Mayer K.F.X."/>
            <person name="Lu F.H."/>
            <person name="Bevan M.W."/>
            <person name="Leroy P."/>
            <person name="Li P."/>
            <person name="You F.M."/>
            <person name="Sun Q."/>
            <person name="Liu Z."/>
            <person name="Lyons E."/>
            <person name="Wicker T."/>
            <person name="Salzberg S.L."/>
            <person name="Devos K.M."/>
            <person name="Dvorak J."/>
        </authorList>
    </citation>
    <scope>NUCLEOTIDE SEQUENCE [LARGE SCALE GENOMIC DNA]</scope>
    <source>
        <strain evidence="4">cv. AL8/78</strain>
    </source>
</reference>
<dbReference type="PRINTS" id="PR00080">
    <property type="entry name" value="SDRFAMILY"/>
</dbReference>
<dbReference type="InterPro" id="IPR020904">
    <property type="entry name" value="Sc_DH/Rdtase_CS"/>
</dbReference>
<dbReference type="Proteomes" id="UP000015105">
    <property type="component" value="Chromosome 5D"/>
</dbReference>
<evidence type="ECO:0000313" key="5">
    <source>
        <dbReference type="Proteomes" id="UP000015105"/>
    </source>
</evidence>
<dbReference type="Gramene" id="AET5Gv20901400.1">
    <property type="protein sequence ID" value="AET5Gv20901400.1"/>
    <property type="gene ID" value="AET5Gv20901400"/>
</dbReference>
<dbReference type="InterPro" id="IPR036291">
    <property type="entry name" value="NAD(P)-bd_dom_sf"/>
</dbReference>
<reference evidence="5" key="2">
    <citation type="journal article" date="2017" name="Nat. Plants">
        <title>The Aegilops tauschii genome reveals multiple impacts of transposons.</title>
        <authorList>
            <person name="Zhao G."/>
            <person name="Zou C."/>
            <person name="Li K."/>
            <person name="Wang K."/>
            <person name="Li T."/>
            <person name="Gao L."/>
            <person name="Zhang X."/>
            <person name="Wang H."/>
            <person name="Yang Z."/>
            <person name="Liu X."/>
            <person name="Jiang W."/>
            <person name="Mao L."/>
            <person name="Kong X."/>
            <person name="Jiao Y."/>
            <person name="Jia J."/>
        </authorList>
    </citation>
    <scope>NUCLEOTIDE SEQUENCE [LARGE SCALE GENOMIC DNA]</scope>
    <source>
        <strain evidence="5">cv. AL8/78</strain>
    </source>
</reference>
<reference evidence="4" key="4">
    <citation type="submission" date="2019-03" db="UniProtKB">
        <authorList>
            <consortium name="EnsemblPlants"/>
        </authorList>
    </citation>
    <scope>IDENTIFICATION</scope>
</reference>
<evidence type="ECO:0000313" key="4">
    <source>
        <dbReference type="EnsemblPlants" id="AET5Gv20901400.1"/>
    </source>
</evidence>
<dbReference type="GeneID" id="109755486"/>
<dbReference type="SMART" id="SM00822">
    <property type="entry name" value="PKS_KR"/>
    <property type="match status" value="1"/>
</dbReference>
<dbReference type="OMA" id="QGPKCRV"/>
<dbReference type="PRINTS" id="PR00081">
    <property type="entry name" value="GDHRDH"/>
</dbReference>
<feature type="domain" description="Ketoreductase" evidence="3">
    <location>
        <begin position="101"/>
        <end position="290"/>
    </location>
</feature>
<name>A0A453LT11_AEGTS</name>
<dbReference type="OrthoDB" id="1669814at2759"/>
<evidence type="ECO:0000256" key="2">
    <source>
        <dbReference type="ARBA" id="ARBA00023002"/>
    </source>
</evidence>
<sequence>MPRIAIKKRQGRSAAHLTCDTHHLGIYKHAGSVQACYSPCVQITLFAPGGEESTIYVGAQPKLVVEVVIARPAAGFARMATAEADVGAAASVTAPMMLHGRVAIVTGGAGGIGSAVSRHLASLGARVAVAYVGDPAPARELVAAINNAAHAGDHGPRAVAVEADVSDAAQVQALFDAAAAAFGGELHVLVTAAAVMDTSYPPLADTSEATYDAAFGTNARGTFLCLREAARRLARDGRGRIVTFSSSGVGSLRPGYAAYAASKAAVETMTRILARELRGTGITANAVAPGSTATPMFYGGKTDEEAERYIAEAPLGRLGMPEDIAPLVGFLASDAGGWVNAQVLRCNGGTI</sequence>
<dbReference type="EnsemblPlants" id="AET5Gv20901400.1">
    <property type="protein sequence ID" value="AET5Gv20901400.1"/>
    <property type="gene ID" value="AET5Gv20901400"/>
</dbReference>
<dbReference type="Gene3D" id="3.40.50.720">
    <property type="entry name" value="NAD(P)-binding Rossmann-like Domain"/>
    <property type="match status" value="1"/>
</dbReference>
<evidence type="ECO:0000259" key="3">
    <source>
        <dbReference type="SMART" id="SM00822"/>
    </source>
</evidence>
<dbReference type="GO" id="GO:0016614">
    <property type="term" value="F:oxidoreductase activity, acting on CH-OH group of donors"/>
    <property type="evidence" value="ECO:0007669"/>
    <property type="project" value="UniProtKB-ARBA"/>
</dbReference>
<keyword evidence="5" id="KW-1185">Reference proteome</keyword>
<dbReference type="RefSeq" id="XP_020169979.2">
    <property type="nucleotide sequence ID" value="XM_020314390.4"/>
</dbReference>
<dbReference type="PANTHER" id="PTHR48107:SF3">
    <property type="entry name" value="NAD DEPENDENT EPIMERASE_DEHYDRATASE FAMILY PROTEIN, EXPRESSED"/>
    <property type="match status" value="1"/>
</dbReference>
<dbReference type="SUPFAM" id="SSF51735">
    <property type="entry name" value="NAD(P)-binding Rossmann-fold domains"/>
    <property type="match status" value="1"/>
</dbReference>
<protein>
    <recommendedName>
        <fullName evidence="3">Ketoreductase domain-containing protein</fullName>
    </recommendedName>
</protein>
<accession>A0A453LT11</accession>
<dbReference type="STRING" id="200361.A0A453LT11"/>
<proteinExistence type="inferred from homology"/>
<comment type="similarity">
    <text evidence="1">Belongs to the short-chain dehydrogenases/reductases (SDR) family.</text>
</comment>
<reference evidence="4" key="5">
    <citation type="journal article" date="2021" name="G3 (Bethesda)">
        <title>Aegilops tauschii genome assembly Aet v5.0 features greater sequence contiguity and improved annotation.</title>
        <authorList>
            <person name="Wang L."/>
            <person name="Zhu T."/>
            <person name="Rodriguez J.C."/>
            <person name="Deal K.R."/>
            <person name="Dubcovsky J."/>
            <person name="McGuire P.E."/>
            <person name="Lux T."/>
            <person name="Spannagl M."/>
            <person name="Mayer K.F.X."/>
            <person name="Baldrich P."/>
            <person name="Meyers B.C."/>
            <person name="Huo N."/>
            <person name="Gu Y.Q."/>
            <person name="Zhou H."/>
            <person name="Devos K.M."/>
            <person name="Bennetzen J.L."/>
            <person name="Unver T."/>
            <person name="Budak H."/>
            <person name="Gulick P.J."/>
            <person name="Galiba G."/>
            <person name="Kalapos B."/>
            <person name="Nelson D.R."/>
            <person name="Li P."/>
            <person name="You F.M."/>
            <person name="Luo M.C."/>
            <person name="Dvorak J."/>
        </authorList>
    </citation>
    <scope>NUCLEOTIDE SEQUENCE [LARGE SCALE GENOMIC DNA]</scope>
    <source>
        <strain evidence="4">cv. AL8/78</strain>
    </source>
</reference>
<dbReference type="Pfam" id="PF13561">
    <property type="entry name" value="adh_short_C2"/>
    <property type="match status" value="1"/>
</dbReference>